<proteinExistence type="inferred from homology"/>
<comment type="subcellular location">
    <subcellularLocation>
        <location evidence="8">Cytoplasm</location>
    </subcellularLocation>
</comment>
<protein>
    <recommendedName>
        <fullName evidence="8">Holo-[acyl-carrier-protein] synthase</fullName>
        <shortName evidence="8">Holo-ACP synthase</shortName>
        <ecNumber evidence="8">2.7.8.7</ecNumber>
    </recommendedName>
    <alternativeName>
        <fullName evidence="8">4'-phosphopantetheinyl transferase AcpS</fullName>
    </alternativeName>
</protein>
<name>A0A6M1KVQ4_9ACTN</name>
<dbReference type="HAMAP" id="MF_00101">
    <property type="entry name" value="AcpS"/>
    <property type="match status" value="1"/>
</dbReference>
<dbReference type="GO" id="GO:0006633">
    <property type="term" value="P:fatty acid biosynthetic process"/>
    <property type="evidence" value="ECO:0007669"/>
    <property type="project" value="UniProtKB-UniRule"/>
</dbReference>
<keyword evidence="3 8" id="KW-0479">Metal-binding</keyword>
<accession>A0A6M1KVQ4</accession>
<evidence type="ECO:0000256" key="3">
    <source>
        <dbReference type="ARBA" id="ARBA00022723"/>
    </source>
</evidence>
<evidence type="ECO:0000256" key="6">
    <source>
        <dbReference type="ARBA" id="ARBA00023098"/>
    </source>
</evidence>
<evidence type="ECO:0000256" key="2">
    <source>
        <dbReference type="ARBA" id="ARBA00022679"/>
    </source>
</evidence>
<comment type="caution">
    <text evidence="10">The sequence shown here is derived from an EMBL/GenBank/DDBJ whole genome shotgun (WGS) entry which is preliminary data.</text>
</comment>
<evidence type="ECO:0000256" key="1">
    <source>
        <dbReference type="ARBA" id="ARBA00022516"/>
    </source>
</evidence>
<dbReference type="SUPFAM" id="SSF56214">
    <property type="entry name" value="4'-phosphopantetheinyl transferase"/>
    <property type="match status" value="1"/>
</dbReference>
<evidence type="ECO:0000259" key="9">
    <source>
        <dbReference type="Pfam" id="PF01648"/>
    </source>
</evidence>
<comment type="function">
    <text evidence="8">Transfers the 4'-phosphopantetheine moiety from coenzyme A to a Ser of acyl-carrier-protein.</text>
</comment>
<keyword evidence="11" id="KW-1185">Reference proteome</keyword>
<sequence>MRLGIDLVALDELDRLLRRGWFLRYFFAAEELAQAEALGDSRRREYLVGRFAAKEAVLKVLGTGLFEGVAPRDIALPRQPGGSPNVTLRGSAAQAARSASITHVTVSVTHKRDLVAVVAAGW</sequence>
<evidence type="ECO:0000256" key="8">
    <source>
        <dbReference type="HAMAP-Rule" id="MF_00101"/>
    </source>
</evidence>
<dbReference type="Proteomes" id="UP000478148">
    <property type="component" value="Unassembled WGS sequence"/>
</dbReference>
<keyword evidence="2 8" id="KW-0808">Transferase</keyword>
<dbReference type="InterPro" id="IPR037143">
    <property type="entry name" value="4-PPantetheinyl_Trfase_dom_sf"/>
</dbReference>
<comment type="similarity">
    <text evidence="8">Belongs to the P-Pant transferase superfamily. AcpS family.</text>
</comment>
<keyword evidence="7 8" id="KW-0275">Fatty acid biosynthesis</keyword>
<dbReference type="AlphaFoldDB" id="A0A6M1KVQ4"/>
<keyword evidence="8" id="KW-0963">Cytoplasm</keyword>
<dbReference type="NCBIfam" id="TIGR00556">
    <property type="entry name" value="pantethn_trn"/>
    <property type="match status" value="1"/>
</dbReference>
<evidence type="ECO:0000256" key="7">
    <source>
        <dbReference type="ARBA" id="ARBA00023160"/>
    </source>
</evidence>
<dbReference type="InterPro" id="IPR008278">
    <property type="entry name" value="4-PPantetheinyl_Trfase_dom"/>
</dbReference>
<reference evidence="10 11" key="1">
    <citation type="submission" date="2020-02" db="EMBL/GenBank/DDBJ databases">
        <title>Draft Genome Sequence of Verrucosispora sp. Strain CWR15, Isolated from Gulf of Mexico Sponge.</title>
        <authorList>
            <person name="Kennedy S.J."/>
            <person name="Cella E."/>
            <person name="Azarian T."/>
            <person name="Baker B.J."/>
            <person name="Shaw L.N."/>
        </authorList>
    </citation>
    <scope>NUCLEOTIDE SEQUENCE [LARGE SCALE GENOMIC DNA]</scope>
    <source>
        <strain evidence="10 11">CWR15</strain>
    </source>
</reference>
<keyword evidence="6 8" id="KW-0443">Lipid metabolism</keyword>
<dbReference type="EMBL" id="SAIY01000005">
    <property type="protein sequence ID" value="NGM14108.1"/>
    <property type="molecule type" value="Genomic_DNA"/>
</dbReference>
<dbReference type="Pfam" id="PF01648">
    <property type="entry name" value="ACPS"/>
    <property type="match status" value="1"/>
</dbReference>
<organism evidence="10 11">
    <name type="scientific">Verrucosispora sioxanthis</name>
    <dbReference type="NCBI Taxonomy" id="2499994"/>
    <lineage>
        <taxon>Bacteria</taxon>
        <taxon>Bacillati</taxon>
        <taxon>Actinomycetota</taxon>
        <taxon>Actinomycetes</taxon>
        <taxon>Micromonosporales</taxon>
        <taxon>Micromonosporaceae</taxon>
        <taxon>Micromonospora</taxon>
    </lineage>
</organism>
<dbReference type="InterPro" id="IPR002582">
    <property type="entry name" value="ACPS"/>
</dbReference>
<keyword evidence="5 8" id="KW-0460">Magnesium</keyword>
<feature type="binding site" evidence="8">
    <location>
        <position position="55"/>
    </location>
    <ligand>
        <name>Mg(2+)</name>
        <dbReference type="ChEBI" id="CHEBI:18420"/>
    </ligand>
</feature>
<gene>
    <name evidence="8" type="primary">acpS</name>
    <name evidence="10" type="ORF">ENC19_16205</name>
</gene>
<dbReference type="Gene3D" id="3.90.470.20">
    <property type="entry name" value="4'-phosphopantetheinyl transferase domain"/>
    <property type="match status" value="1"/>
</dbReference>
<dbReference type="RefSeq" id="WP_164448022.1">
    <property type="nucleotide sequence ID" value="NZ_SAIY01000005.1"/>
</dbReference>
<feature type="domain" description="4'-phosphopantetheinyl transferase" evidence="9">
    <location>
        <begin position="3"/>
        <end position="98"/>
    </location>
</feature>
<keyword evidence="1 8" id="KW-0444">Lipid biosynthesis</keyword>
<evidence type="ECO:0000313" key="11">
    <source>
        <dbReference type="Proteomes" id="UP000478148"/>
    </source>
</evidence>
<evidence type="ECO:0000256" key="5">
    <source>
        <dbReference type="ARBA" id="ARBA00022842"/>
    </source>
</evidence>
<feature type="binding site" evidence="8">
    <location>
        <position position="6"/>
    </location>
    <ligand>
        <name>Mg(2+)</name>
        <dbReference type="ChEBI" id="CHEBI:18420"/>
    </ligand>
</feature>
<comment type="cofactor">
    <cofactor evidence="8">
        <name>Mg(2+)</name>
        <dbReference type="ChEBI" id="CHEBI:18420"/>
    </cofactor>
</comment>
<evidence type="ECO:0000256" key="4">
    <source>
        <dbReference type="ARBA" id="ARBA00022832"/>
    </source>
</evidence>
<dbReference type="GO" id="GO:0008897">
    <property type="term" value="F:holo-[acyl-carrier-protein] synthase activity"/>
    <property type="evidence" value="ECO:0007669"/>
    <property type="project" value="UniProtKB-UniRule"/>
</dbReference>
<dbReference type="GO" id="GO:0000287">
    <property type="term" value="F:magnesium ion binding"/>
    <property type="evidence" value="ECO:0007669"/>
    <property type="project" value="UniProtKB-UniRule"/>
</dbReference>
<dbReference type="EC" id="2.7.8.7" evidence="8"/>
<dbReference type="GO" id="GO:0005737">
    <property type="term" value="C:cytoplasm"/>
    <property type="evidence" value="ECO:0007669"/>
    <property type="project" value="UniProtKB-SubCell"/>
</dbReference>
<keyword evidence="4 8" id="KW-0276">Fatty acid metabolism</keyword>
<comment type="catalytic activity">
    <reaction evidence="8">
        <text>apo-[ACP] + CoA = holo-[ACP] + adenosine 3',5'-bisphosphate + H(+)</text>
        <dbReference type="Rhea" id="RHEA:12068"/>
        <dbReference type="Rhea" id="RHEA-COMP:9685"/>
        <dbReference type="Rhea" id="RHEA-COMP:9690"/>
        <dbReference type="ChEBI" id="CHEBI:15378"/>
        <dbReference type="ChEBI" id="CHEBI:29999"/>
        <dbReference type="ChEBI" id="CHEBI:57287"/>
        <dbReference type="ChEBI" id="CHEBI:58343"/>
        <dbReference type="ChEBI" id="CHEBI:64479"/>
        <dbReference type="EC" id="2.7.8.7"/>
    </reaction>
</comment>
<evidence type="ECO:0000313" key="10">
    <source>
        <dbReference type="EMBL" id="NGM14108.1"/>
    </source>
</evidence>
<dbReference type="InterPro" id="IPR004568">
    <property type="entry name" value="Ppantetheine-prot_Trfase_dom"/>
</dbReference>